<keyword evidence="1" id="KW-0812">Transmembrane</keyword>
<evidence type="ECO:0000256" key="1">
    <source>
        <dbReference type="SAM" id="Phobius"/>
    </source>
</evidence>
<organism evidence="2 3">
    <name type="scientific">Kutzneria kofuensis</name>
    <dbReference type="NCBI Taxonomy" id="103725"/>
    <lineage>
        <taxon>Bacteria</taxon>
        <taxon>Bacillati</taxon>
        <taxon>Actinomycetota</taxon>
        <taxon>Actinomycetes</taxon>
        <taxon>Pseudonocardiales</taxon>
        <taxon>Pseudonocardiaceae</taxon>
        <taxon>Kutzneria</taxon>
    </lineage>
</organism>
<feature type="transmembrane region" description="Helical" evidence="1">
    <location>
        <begin position="35"/>
        <end position="52"/>
    </location>
</feature>
<dbReference type="InterPro" id="IPR016833">
    <property type="entry name" value="Put_Na-Bile_cotransptr"/>
</dbReference>
<dbReference type="InterPro" id="IPR038770">
    <property type="entry name" value="Na+/solute_symporter_sf"/>
</dbReference>
<evidence type="ECO:0000313" key="2">
    <source>
        <dbReference type="EMBL" id="MBB5894052.1"/>
    </source>
</evidence>
<name>A0A7W9NHZ9_9PSEU</name>
<feature type="transmembrane region" description="Helical" evidence="1">
    <location>
        <begin position="95"/>
        <end position="115"/>
    </location>
</feature>
<keyword evidence="1" id="KW-0472">Membrane</keyword>
<sequence>MRRIDPYIVAILCTVALATLLPARGLWVPVFGDATTVAIGLLFFLYGIRLSPQDALAGIKHWRLHGIVFAATFVLFPLLGLALRVLVPGVISPELYIGLLYVCCLPSTVQSSIAFTSIARGNVSAAICAASFSNLVGIVLTPLLVGALMTTRGGGFSGHALVDIVLQLLLPFVLGQLARRWLVGFVNRHKSVLGLVDRGSVLLVVYTAFSEGVVAGIWGQLSVASLLALVGVNIALLAVVLAVTWFGPKLLGFSREDRITIMFAGSKKSLASGLPMASVLFAGQSVGLIVLPLMLFHQIQLMVCAWLAQRFARTPAPSPEPALVA</sequence>
<dbReference type="GO" id="GO:0005886">
    <property type="term" value="C:plasma membrane"/>
    <property type="evidence" value="ECO:0007669"/>
    <property type="project" value="TreeGrafter"/>
</dbReference>
<gene>
    <name evidence="2" type="ORF">BJ998_005248</name>
</gene>
<evidence type="ECO:0000313" key="3">
    <source>
        <dbReference type="Proteomes" id="UP000585638"/>
    </source>
</evidence>
<feature type="transmembrane region" description="Helical" evidence="1">
    <location>
        <begin position="64"/>
        <end position="83"/>
    </location>
</feature>
<dbReference type="PIRSF" id="PIRSF026166">
    <property type="entry name" value="UCP026166"/>
    <property type="match status" value="1"/>
</dbReference>
<dbReference type="Pfam" id="PF13593">
    <property type="entry name" value="SBF_like"/>
    <property type="match status" value="1"/>
</dbReference>
<dbReference type="EMBL" id="JACHIR010000001">
    <property type="protein sequence ID" value="MBB5894052.1"/>
    <property type="molecule type" value="Genomic_DNA"/>
</dbReference>
<feature type="transmembrane region" description="Helical" evidence="1">
    <location>
        <begin position="199"/>
        <end position="218"/>
    </location>
</feature>
<comment type="caution">
    <text evidence="2">The sequence shown here is derived from an EMBL/GenBank/DDBJ whole genome shotgun (WGS) entry which is preliminary data.</text>
</comment>
<dbReference type="PANTHER" id="PTHR18640:SF5">
    <property type="entry name" value="SODIUM_BILE ACID COTRANSPORTER 7"/>
    <property type="match status" value="1"/>
</dbReference>
<reference evidence="2 3" key="1">
    <citation type="submission" date="2020-08" db="EMBL/GenBank/DDBJ databases">
        <title>Sequencing the genomes of 1000 actinobacteria strains.</title>
        <authorList>
            <person name="Klenk H.-P."/>
        </authorList>
    </citation>
    <scope>NUCLEOTIDE SEQUENCE [LARGE SCALE GENOMIC DNA]</scope>
    <source>
        <strain evidence="2 3">DSM 43851</strain>
    </source>
</reference>
<dbReference type="PANTHER" id="PTHR18640">
    <property type="entry name" value="SOLUTE CARRIER FAMILY 10 MEMBER 7"/>
    <property type="match status" value="1"/>
</dbReference>
<keyword evidence="1" id="KW-1133">Transmembrane helix</keyword>
<proteinExistence type="predicted"/>
<feature type="transmembrane region" description="Helical" evidence="1">
    <location>
        <begin position="259"/>
        <end position="282"/>
    </location>
</feature>
<dbReference type="RefSeq" id="WP_184865797.1">
    <property type="nucleotide sequence ID" value="NZ_BAAAWY010000011.1"/>
</dbReference>
<accession>A0A7W9NHZ9</accession>
<dbReference type="AlphaFoldDB" id="A0A7W9NHZ9"/>
<protein>
    <submittedName>
        <fullName evidence="2">Sodium/bile acid cotransporter 7</fullName>
    </submittedName>
</protein>
<feature type="transmembrane region" description="Helical" evidence="1">
    <location>
        <begin position="156"/>
        <end position="178"/>
    </location>
</feature>
<dbReference type="Proteomes" id="UP000585638">
    <property type="component" value="Unassembled WGS sequence"/>
</dbReference>
<keyword evidence="3" id="KW-1185">Reference proteome</keyword>
<feature type="transmembrane region" description="Helical" evidence="1">
    <location>
        <begin position="127"/>
        <end position="150"/>
    </location>
</feature>
<dbReference type="Gene3D" id="1.20.1530.20">
    <property type="match status" value="1"/>
</dbReference>
<feature type="transmembrane region" description="Helical" evidence="1">
    <location>
        <begin position="224"/>
        <end position="247"/>
    </location>
</feature>